<keyword evidence="5" id="KW-0521">NADP</keyword>
<dbReference type="InterPro" id="IPR050627">
    <property type="entry name" value="Nitroreductase/BluB"/>
</dbReference>
<dbReference type="KEGG" id="nmk:CHR53_14980"/>
<dbReference type="Gene3D" id="3.40.109.10">
    <property type="entry name" value="NADH Oxidase"/>
    <property type="match status" value="1"/>
</dbReference>
<protein>
    <submittedName>
        <fullName evidence="9">NAD(P)H-dependent oxidoreductase</fullName>
    </submittedName>
</protein>
<evidence type="ECO:0000256" key="5">
    <source>
        <dbReference type="ARBA" id="ARBA00022857"/>
    </source>
</evidence>
<evidence type="ECO:0000313" key="10">
    <source>
        <dbReference type="Proteomes" id="UP000282892"/>
    </source>
</evidence>
<dbReference type="EMBL" id="CP022572">
    <property type="protein sequence ID" value="AZU62476.1"/>
    <property type="molecule type" value="Genomic_DNA"/>
</dbReference>
<feature type="domain" description="Nitroreductase" evidence="8">
    <location>
        <begin position="16"/>
        <end position="201"/>
    </location>
</feature>
<accession>A0A3Q9QZE9</accession>
<dbReference type="RefSeq" id="WP_127487189.1">
    <property type="nucleotide sequence ID" value="NZ_CP022572.1"/>
</dbReference>
<dbReference type="GO" id="GO:0046857">
    <property type="term" value="F:oxidoreductase activity, acting on other nitrogenous compounds as donors, with NAD or NADP as acceptor"/>
    <property type="evidence" value="ECO:0007669"/>
    <property type="project" value="TreeGrafter"/>
</dbReference>
<dbReference type="PANTHER" id="PTHR23026">
    <property type="entry name" value="NADPH NITROREDUCTASE"/>
    <property type="match status" value="1"/>
</dbReference>
<reference evidence="9 10" key="1">
    <citation type="submission" date="2017-07" db="EMBL/GenBank/DDBJ databases">
        <title>The complete genome sequence of Bacillus mesonae strain H20-5, an efficient strain improving plant abiotic stress resistance.</title>
        <authorList>
            <person name="Kim S.Y."/>
            <person name="Song H."/>
            <person name="Sang M.K."/>
            <person name="Weon H.-Y."/>
            <person name="Song J."/>
        </authorList>
    </citation>
    <scope>NUCLEOTIDE SEQUENCE [LARGE SCALE GENOMIC DNA]</scope>
    <source>
        <strain evidence="9 10">H20-5</strain>
    </source>
</reference>
<dbReference type="GO" id="GO:0046256">
    <property type="term" value="P:2,4,6-trinitrotoluene catabolic process"/>
    <property type="evidence" value="ECO:0007669"/>
    <property type="project" value="TreeGrafter"/>
</dbReference>
<sequence length="222" mass="25644">MNTDFLVKEQVINALQFRHATKNFDNSKKISEEDFNFILEAGRLSPSSLGFEPWKFLIVQNAELRERLKEVSLGAVSQLDTASHFIIILSRTDVRYDSDYIFKHMKDVQKMPDEIMEFISNALKDTQEARGIINNERALNDWSSKQSYIAMANMMTSAALIGIDSCPMEGFNYDEVENILKEQNLIKGENWKPSVMVAFGYRTEDPKRAKTRRNLDEIIEFV</sequence>
<dbReference type="Proteomes" id="UP000282892">
    <property type="component" value="Chromosome"/>
</dbReference>
<gene>
    <name evidence="9" type="ORF">CHR53_14980</name>
</gene>
<name>A0A3Q9QZE9_9BACI</name>
<evidence type="ECO:0000259" key="8">
    <source>
        <dbReference type="Pfam" id="PF00881"/>
    </source>
</evidence>
<comment type="cofactor">
    <cofactor evidence="1">
        <name>FMN</name>
        <dbReference type="ChEBI" id="CHEBI:58210"/>
    </cofactor>
</comment>
<keyword evidence="10" id="KW-1185">Reference proteome</keyword>
<dbReference type="Pfam" id="PF00881">
    <property type="entry name" value="Nitroreductase"/>
    <property type="match status" value="1"/>
</dbReference>
<evidence type="ECO:0000313" key="9">
    <source>
        <dbReference type="EMBL" id="AZU62476.1"/>
    </source>
</evidence>
<dbReference type="STRING" id="1193713.GCA_001636315_05441"/>
<evidence type="ECO:0000256" key="1">
    <source>
        <dbReference type="ARBA" id="ARBA00001917"/>
    </source>
</evidence>
<dbReference type="InterPro" id="IPR000415">
    <property type="entry name" value="Nitroreductase-like"/>
</dbReference>
<keyword evidence="3" id="KW-0285">Flavoprotein</keyword>
<organism evidence="9 10">
    <name type="scientific">Neobacillus mesonae</name>
    <dbReference type="NCBI Taxonomy" id="1193713"/>
    <lineage>
        <taxon>Bacteria</taxon>
        <taxon>Bacillati</taxon>
        <taxon>Bacillota</taxon>
        <taxon>Bacilli</taxon>
        <taxon>Bacillales</taxon>
        <taxon>Bacillaceae</taxon>
        <taxon>Neobacillus</taxon>
    </lineage>
</organism>
<dbReference type="OrthoDB" id="9809288at2"/>
<evidence type="ECO:0000256" key="4">
    <source>
        <dbReference type="ARBA" id="ARBA00022643"/>
    </source>
</evidence>
<dbReference type="SUPFAM" id="SSF55469">
    <property type="entry name" value="FMN-dependent nitroreductase-like"/>
    <property type="match status" value="1"/>
</dbReference>
<evidence type="ECO:0000256" key="6">
    <source>
        <dbReference type="ARBA" id="ARBA00023002"/>
    </source>
</evidence>
<dbReference type="CDD" id="cd02149">
    <property type="entry name" value="NfsB-like"/>
    <property type="match status" value="1"/>
</dbReference>
<dbReference type="InterPro" id="IPR029479">
    <property type="entry name" value="Nitroreductase"/>
</dbReference>
<keyword evidence="4" id="KW-0288">FMN</keyword>
<evidence type="ECO:0000256" key="7">
    <source>
        <dbReference type="ARBA" id="ARBA00023027"/>
    </source>
</evidence>
<keyword evidence="6" id="KW-0560">Oxidoreductase</keyword>
<keyword evidence="7" id="KW-0520">NAD</keyword>
<dbReference type="InterPro" id="IPR033878">
    <property type="entry name" value="NfsB-like"/>
</dbReference>
<dbReference type="AlphaFoldDB" id="A0A3Q9QZE9"/>
<dbReference type="PANTHER" id="PTHR23026:SF125">
    <property type="entry name" value="OXYGEN-INSENSITIVE NAD(P)H NITROREDUCTASE"/>
    <property type="match status" value="1"/>
</dbReference>
<evidence type="ECO:0000256" key="2">
    <source>
        <dbReference type="ARBA" id="ARBA00007118"/>
    </source>
</evidence>
<evidence type="ECO:0000256" key="3">
    <source>
        <dbReference type="ARBA" id="ARBA00022630"/>
    </source>
</evidence>
<dbReference type="GO" id="GO:0005829">
    <property type="term" value="C:cytosol"/>
    <property type="evidence" value="ECO:0007669"/>
    <property type="project" value="TreeGrafter"/>
</dbReference>
<comment type="similarity">
    <text evidence="2">Belongs to the nitroreductase family.</text>
</comment>
<proteinExistence type="inferred from homology"/>